<dbReference type="InterPro" id="IPR002081">
    <property type="entry name" value="Cryptochrome/DNA_photolyase_1"/>
</dbReference>
<dbReference type="InterPro" id="IPR006050">
    <property type="entry name" value="DNA_photolyase_N"/>
</dbReference>
<dbReference type="InterPro" id="IPR018394">
    <property type="entry name" value="DNA_photolyase_1_CS_C"/>
</dbReference>
<comment type="caution">
    <text evidence="9">The sequence shown here is derived from an EMBL/GenBank/DDBJ whole genome shotgun (WGS) entry which is preliminary data.</text>
</comment>
<dbReference type="Proteomes" id="UP000292859">
    <property type="component" value="Unassembled WGS sequence"/>
</dbReference>
<evidence type="ECO:0000256" key="4">
    <source>
        <dbReference type="ARBA" id="ARBA00022827"/>
    </source>
</evidence>
<dbReference type="Pfam" id="PF03441">
    <property type="entry name" value="FAD_binding_7"/>
    <property type="match status" value="1"/>
</dbReference>
<keyword evidence="10" id="KW-1185">Reference proteome</keyword>
<evidence type="ECO:0000256" key="1">
    <source>
        <dbReference type="ARBA" id="ARBA00001932"/>
    </source>
</evidence>
<evidence type="ECO:0000256" key="5">
    <source>
        <dbReference type="ARBA" id="ARBA00022991"/>
    </source>
</evidence>
<dbReference type="PRINTS" id="PR00147">
    <property type="entry name" value="DNAPHOTLYASE"/>
</dbReference>
<dbReference type="Gene3D" id="3.40.50.620">
    <property type="entry name" value="HUPs"/>
    <property type="match status" value="1"/>
</dbReference>
<dbReference type="PANTHER" id="PTHR11455:SF9">
    <property type="entry name" value="CRYPTOCHROME CIRCADIAN CLOCK 5 ISOFORM X1"/>
    <property type="match status" value="1"/>
</dbReference>
<comment type="cofactor">
    <cofactor evidence="1">
        <name>(6R)-5,10-methylene-5,6,7,8-tetrahydrofolate</name>
        <dbReference type="ChEBI" id="CHEBI:15636"/>
    </cofactor>
</comment>
<evidence type="ECO:0000313" key="9">
    <source>
        <dbReference type="EMBL" id="TBN51634.1"/>
    </source>
</evidence>
<keyword evidence="3 6" id="KW-0285">Flavoprotein</keyword>
<keyword evidence="4 6" id="KW-0274">FAD</keyword>
<reference evidence="9 10" key="1">
    <citation type="submission" date="2019-02" db="EMBL/GenBank/DDBJ databases">
        <authorList>
            <person name="Zhang G."/>
        </authorList>
    </citation>
    <scope>NUCLEOTIDE SEQUENCE [LARGE SCALE GENOMIC DNA]</scope>
    <source>
        <strain evidence="9 10">CMB17</strain>
    </source>
</reference>
<evidence type="ECO:0000256" key="7">
    <source>
        <dbReference type="SAM" id="MobiDB-lite"/>
    </source>
</evidence>
<dbReference type="InterPro" id="IPR036155">
    <property type="entry name" value="Crypto/Photolyase_N_sf"/>
</dbReference>
<keyword evidence="5 6" id="KW-0157">Chromophore</keyword>
<evidence type="ECO:0000256" key="6">
    <source>
        <dbReference type="RuleBase" id="RU004182"/>
    </source>
</evidence>
<dbReference type="Gene3D" id="1.25.40.80">
    <property type="match status" value="1"/>
</dbReference>
<organism evidence="9 10">
    <name type="scientific">Paracoccus sediminis</name>
    <dbReference type="NCBI Taxonomy" id="1214787"/>
    <lineage>
        <taxon>Bacteria</taxon>
        <taxon>Pseudomonadati</taxon>
        <taxon>Pseudomonadota</taxon>
        <taxon>Alphaproteobacteria</taxon>
        <taxon>Rhodobacterales</taxon>
        <taxon>Paracoccaceae</taxon>
        <taxon>Paracoccus</taxon>
    </lineage>
</organism>
<name>A0ABY1YM92_9RHOB</name>
<evidence type="ECO:0000313" key="10">
    <source>
        <dbReference type="Proteomes" id="UP000292859"/>
    </source>
</evidence>
<dbReference type="EMBL" id="SIRL01000003">
    <property type="protein sequence ID" value="TBN51634.1"/>
    <property type="molecule type" value="Genomic_DNA"/>
</dbReference>
<evidence type="ECO:0000256" key="3">
    <source>
        <dbReference type="ARBA" id="ARBA00022630"/>
    </source>
</evidence>
<dbReference type="SUPFAM" id="SSF48173">
    <property type="entry name" value="Cryptochrome/photolyase FAD-binding domain"/>
    <property type="match status" value="1"/>
</dbReference>
<feature type="domain" description="Photolyase/cryptochrome alpha/beta" evidence="8">
    <location>
        <begin position="89"/>
        <end position="211"/>
    </location>
</feature>
<dbReference type="PROSITE" id="PS00691">
    <property type="entry name" value="DNA_PHOTOLYASES_1_2"/>
    <property type="match status" value="1"/>
</dbReference>
<protein>
    <submittedName>
        <fullName evidence="9">Deoxyribodipyrimidine photo-lyase</fullName>
    </submittedName>
</protein>
<dbReference type="PANTHER" id="PTHR11455">
    <property type="entry name" value="CRYPTOCHROME"/>
    <property type="match status" value="1"/>
</dbReference>
<evidence type="ECO:0000256" key="2">
    <source>
        <dbReference type="ARBA" id="ARBA00001974"/>
    </source>
</evidence>
<accession>A0ABY1YM92</accession>
<sequence length="552" mass="61094">MPGRRKEPPGPGPDGARPSASAIRDRPARPRPGIRRRKGWRDRTQGQLSGAVHARNSAISPMRPLAIRRDMKPFGPPRVNRGLNTRQAMTVICWFRRVLRLDDHPALAAAAKNGAVIALAILDPADAAAHPASAQRQAMALPPLDAGLRARGSRLIVRRGDPATVLAQVVRDSGAVAVHTSQGLPFAGDDGLQAAVAGAGAVLHVHPLADLVPRGSVLTGSGTRFKVFTPFWRALRRTPIAEPLPAPRLTAPPAWPASDGPDWPEARRAMDRGWDVVARHVRAGEDAALDQLEAFLNRITARYAEGRNRPADDDATSGLSDALAVGEISARRIWHRAMAAQQDGQGGIEDFLRELAWRDFARDLFHASPNIDRTCWRPEWNDFPWRGDGPDAEAWRRGRTGIAMVDAGMRELFATGRMHNRVRMIAASFLVKHLMIDWRVGLDWFARCLTDWDAANNAMNWQWVAGCGPDASPFFRVFNPDTQGTKFDARRRYRDLWLDPDAVGAQEFADAAPRSWRVDPHDRLAPMVDLDTGRQRALDAYGRFKRRDRAAR</sequence>
<dbReference type="InterPro" id="IPR005101">
    <property type="entry name" value="Cryptochr/Photolyase_FAD-bd"/>
</dbReference>
<evidence type="ECO:0000259" key="8">
    <source>
        <dbReference type="PROSITE" id="PS51645"/>
    </source>
</evidence>
<gene>
    <name evidence="9" type="ORF">EYF88_07585</name>
</gene>
<comment type="cofactor">
    <cofactor evidence="2">
        <name>FAD</name>
        <dbReference type="ChEBI" id="CHEBI:57692"/>
    </cofactor>
</comment>
<dbReference type="PROSITE" id="PS51645">
    <property type="entry name" value="PHR_CRY_ALPHA_BETA"/>
    <property type="match status" value="1"/>
</dbReference>
<feature type="region of interest" description="Disordered" evidence="7">
    <location>
        <begin position="1"/>
        <end position="52"/>
    </location>
</feature>
<dbReference type="SUPFAM" id="SSF52425">
    <property type="entry name" value="Cryptochrome/photolyase, N-terminal domain"/>
    <property type="match status" value="1"/>
</dbReference>
<proteinExistence type="inferred from homology"/>
<dbReference type="Gene3D" id="1.10.579.10">
    <property type="entry name" value="DNA Cyclobutane Dipyrimidine Photolyase, subunit A, domain 3"/>
    <property type="match status" value="1"/>
</dbReference>
<comment type="similarity">
    <text evidence="6">Belongs to the DNA photolyase family.</text>
</comment>
<dbReference type="InterPro" id="IPR036134">
    <property type="entry name" value="Crypto/Photolyase_FAD-like_sf"/>
</dbReference>
<dbReference type="InterPro" id="IPR014729">
    <property type="entry name" value="Rossmann-like_a/b/a_fold"/>
</dbReference>
<dbReference type="Pfam" id="PF00875">
    <property type="entry name" value="DNA_photolyase"/>
    <property type="match status" value="1"/>
</dbReference>